<dbReference type="PANTHER" id="PTHR43630">
    <property type="entry name" value="POLY-BETA-1,6-N-ACETYL-D-GLUCOSAMINE SYNTHASE"/>
    <property type="match status" value="1"/>
</dbReference>
<feature type="transmembrane region" description="Helical" evidence="1">
    <location>
        <begin position="294"/>
        <end position="312"/>
    </location>
</feature>
<dbReference type="AlphaFoldDB" id="A0A2H0DWR9"/>
<dbReference type="InterPro" id="IPR001173">
    <property type="entry name" value="Glyco_trans_2-like"/>
</dbReference>
<dbReference type="EMBL" id="PCTR01000021">
    <property type="protein sequence ID" value="PIP86159.1"/>
    <property type="molecule type" value="Genomic_DNA"/>
</dbReference>
<proteinExistence type="predicted"/>
<gene>
    <name evidence="3" type="ORF">COW83_00395</name>
</gene>
<organism evidence="3 4">
    <name type="scientific">Candidatus Collierbacteria bacterium CG22_combo_CG10-13_8_21_14_all_43_12</name>
    <dbReference type="NCBI Taxonomy" id="1974537"/>
    <lineage>
        <taxon>Bacteria</taxon>
        <taxon>Candidatus Collieribacteriota</taxon>
    </lineage>
</organism>
<evidence type="ECO:0000313" key="4">
    <source>
        <dbReference type="Proteomes" id="UP000231136"/>
    </source>
</evidence>
<evidence type="ECO:0000313" key="3">
    <source>
        <dbReference type="EMBL" id="PIP86159.1"/>
    </source>
</evidence>
<feature type="non-terminal residue" evidence="3">
    <location>
        <position position="1"/>
    </location>
</feature>
<comment type="caution">
    <text evidence="3">The sequence shown here is derived from an EMBL/GenBank/DDBJ whole genome shotgun (WGS) entry which is preliminary data.</text>
</comment>
<dbReference type="Proteomes" id="UP000231136">
    <property type="component" value="Unassembled WGS sequence"/>
</dbReference>
<evidence type="ECO:0000256" key="1">
    <source>
        <dbReference type="SAM" id="Phobius"/>
    </source>
</evidence>
<protein>
    <recommendedName>
        <fullName evidence="2">Glycosyltransferase 2-like domain-containing protein</fullName>
    </recommendedName>
</protein>
<reference evidence="3 4" key="1">
    <citation type="submission" date="2017-09" db="EMBL/GenBank/DDBJ databases">
        <title>Depth-based differentiation of microbial function through sediment-hosted aquifers and enrichment of novel symbionts in the deep terrestrial subsurface.</title>
        <authorList>
            <person name="Probst A.J."/>
            <person name="Ladd B."/>
            <person name="Jarett J.K."/>
            <person name="Geller-Mcgrath D.E."/>
            <person name="Sieber C.M."/>
            <person name="Emerson J.B."/>
            <person name="Anantharaman K."/>
            <person name="Thomas B.C."/>
            <person name="Malmstrom R."/>
            <person name="Stieglmeier M."/>
            <person name="Klingl A."/>
            <person name="Woyke T."/>
            <person name="Ryan C.M."/>
            <person name="Banfield J.F."/>
        </authorList>
    </citation>
    <scope>NUCLEOTIDE SEQUENCE [LARGE SCALE GENOMIC DNA]</scope>
    <source>
        <strain evidence="3">CG22_combo_CG10-13_8_21_14_all_43_12</strain>
    </source>
</reference>
<sequence>GQGRSSRSSVIQHGSLPVFIWSVKNMPHSNKLPLTIVTAVMNEEKLLPAFLGHIHDFADEIIVVVDFRTIDQSAAVANKFGCQILFDQGESKGIVFNNKNRGVLEAKHDWVLILDADERLDETLREEIQAIVLGTYVKQADIYQTSFLNYEFGKLFDQSDQKKKPFIRLFRKGAFEYQMGLTAEGFGIQTASLSSDTWYGKHLLKIPLIRTWYLNKQKRVVTLRGHLIHLSHPTIADFIRKIDHYSTREALILFDRDPNKPDLYFLLRMILSPLNEFLYKYFVWQFYKEGLHGFIASVIYGFYYFLINAKYFRFTYRNKHLKEIESIGKQYDFKDL</sequence>
<feature type="domain" description="Glycosyltransferase 2-like" evidence="2">
    <location>
        <begin position="35"/>
        <end position="129"/>
    </location>
</feature>
<dbReference type="Gene3D" id="3.90.550.10">
    <property type="entry name" value="Spore Coat Polysaccharide Biosynthesis Protein SpsA, Chain A"/>
    <property type="match status" value="1"/>
</dbReference>
<dbReference type="SUPFAM" id="SSF53448">
    <property type="entry name" value="Nucleotide-diphospho-sugar transferases"/>
    <property type="match status" value="1"/>
</dbReference>
<dbReference type="Pfam" id="PF00535">
    <property type="entry name" value="Glycos_transf_2"/>
    <property type="match status" value="1"/>
</dbReference>
<keyword evidence="1" id="KW-0812">Transmembrane</keyword>
<keyword evidence="1" id="KW-0472">Membrane</keyword>
<keyword evidence="1" id="KW-1133">Transmembrane helix</keyword>
<accession>A0A2H0DWR9</accession>
<dbReference type="PANTHER" id="PTHR43630:SF2">
    <property type="entry name" value="GLYCOSYLTRANSFERASE"/>
    <property type="match status" value="1"/>
</dbReference>
<evidence type="ECO:0000259" key="2">
    <source>
        <dbReference type="Pfam" id="PF00535"/>
    </source>
</evidence>
<name>A0A2H0DWR9_9BACT</name>
<dbReference type="InterPro" id="IPR029044">
    <property type="entry name" value="Nucleotide-diphossugar_trans"/>
</dbReference>